<dbReference type="AlphaFoldDB" id="A0A0P7ZCN8"/>
<proteinExistence type="predicted"/>
<protein>
    <submittedName>
        <fullName evidence="2">Uncharacterized protein</fullName>
    </submittedName>
</protein>
<dbReference type="EMBL" id="LKCM01000235">
    <property type="protein sequence ID" value="KPQ42435.1"/>
    <property type="molecule type" value="Genomic_DNA"/>
</dbReference>
<evidence type="ECO:0000256" key="1">
    <source>
        <dbReference type="SAM" id="MobiDB-lite"/>
    </source>
</evidence>
<comment type="caution">
    <text evidence="2">The sequence shown here is derived from an EMBL/GenBank/DDBJ whole genome shotgun (WGS) entry which is preliminary data.</text>
</comment>
<name>A0A0P7ZCN8_9EURY</name>
<dbReference type="Proteomes" id="UP000050360">
    <property type="component" value="Unassembled WGS sequence"/>
</dbReference>
<reference evidence="2 3" key="1">
    <citation type="submission" date="2015-09" db="EMBL/GenBank/DDBJ databases">
        <title>A metagenomics-based metabolic model of nitrate-dependent anaerobic oxidation of methane by Methanoperedens-like archaea.</title>
        <authorList>
            <person name="Arshad A."/>
            <person name="Speth D.R."/>
            <person name="De Graaf R.M."/>
            <person name="Op Den Camp H.J."/>
            <person name="Jetten M.S."/>
            <person name="Welte C.U."/>
        </authorList>
    </citation>
    <scope>NUCLEOTIDE SEQUENCE [LARGE SCALE GENOMIC DNA]</scope>
</reference>
<evidence type="ECO:0000313" key="3">
    <source>
        <dbReference type="Proteomes" id="UP000050360"/>
    </source>
</evidence>
<feature type="region of interest" description="Disordered" evidence="1">
    <location>
        <begin position="1"/>
        <end position="51"/>
    </location>
</feature>
<gene>
    <name evidence="2" type="ORF">MPEBLZ_03014</name>
</gene>
<sequence>MDSIRLRTLRKGARRSWNARSEDGRVKMRRDYGNEGAEEGGRVPMKEEDLN</sequence>
<feature type="compositionally biased region" description="Basic and acidic residues" evidence="1">
    <location>
        <begin position="20"/>
        <end position="51"/>
    </location>
</feature>
<accession>A0A0P7ZCN8</accession>
<organism evidence="2 3">
    <name type="scientific">Candidatus Methanoperedens nitratireducens</name>
    <dbReference type="NCBI Taxonomy" id="1392998"/>
    <lineage>
        <taxon>Archaea</taxon>
        <taxon>Methanobacteriati</taxon>
        <taxon>Methanobacteriota</taxon>
        <taxon>Stenosarchaea group</taxon>
        <taxon>Methanomicrobia</taxon>
        <taxon>Methanosarcinales</taxon>
        <taxon>ANME-2 cluster</taxon>
        <taxon>Candidatus Methanoperedentaceae</taxon>
        <taxon>Candidatus Methanoperedens</taxon>
    </lineage>
</organism>
<evidence type="ECO:0000313" key="2">
    <source>
        <dbReference type="EMBL" id="KPQ42435.1"/>
    </source>
</evidence>